<reference evidence="2 3" key="1">
    <citation type="submission" date="2022-03" db="EMBL/GenBank/DDBJ databases">
        <title>Complete genome of Streptomyces rimosus ssp. rimosus R7 (=ATCC 10970).</title>
        <authorList>
            <person name="Beganovic S."/>
            <person name="Ruckert C."/>
            <person name="Busche T."/>
            <person name="Kalinowski J."/>
            <person name="Wittmann C."/>
        </authorList>
    </citation>
    <scope>NUCLEOTIDE SEQUENCE [LARGE SCALE GENOMIC DNA]</scope>
    <source>
        <strain evidence="2 3">R7</strain>
    </source>
</reference>
<dbReference type="GeneID" id="66860181"/>
<dbReference type="RefSeq" id="WP_003984997.1">
    <property type="nucleotide sequence ID" value="NZ_CP043497.1"/>
</dbReference>
<dbReference type="Pfam" id="PF18029">
    <property type="entry name" value="Glyoxalase_6"/>
    <property type="match status" value="1"/>
</dbReference>
<keyword evidence="3" id="KW-1185">Reference proteome</keyword>
<dbReference type="CDD" id="cd06587">
    <property type="entry name" value="VOC"/>
    <property type="match status" value="1"/>
</dbReference>
<evidence type="ECO:0000313" key="3">
    <source>
        <dbReference type="Proteomes" id="UP000829494"/>
    </source>
</evidence>
<organism evidence="2 3">
    <name type="scientific">Streptomyces rimosus subsp. rimosus</name>
    <dbReference type="NCBI Taxonomy" id="132474"/>
    <lineage>
        <taxon>Bacteria</taxon>
        <taxon>Bacillati</taxon>
        <taxon>Actinomycetota</taxon>
        <taxon>Actinomycetes</taxon>
        <taxon>Kitasatosporales</taxon>
        <taxon>Streptomycetaceae</taxon>
        <taxon>Streptomyces</taxon>
    </lineage>
</organism>
<accession>A0ABY3YSU9</accession>
<evidence type="ECO:0000313" key="2">
    <source>
        <dbReference type="EMBL" id="UNZ00739.1"/>
    </source>
</evidence>
<sequence>MTEAAPKEIVVVLDCDDRKTLAEFWSRALGYRITRTAPPYTALTDPAGRHPELLLQEVPEPKRGKNRMHIDLRVPAMEPELSRLTALGARVLRGPFDDAGCPTTVLADPEGNEFCLIVFGGA</sequence>
<dbReference type="Gene3D" id="3.10.180.10">
    <property type="entry name" value="2,3-Dihydroxybiphenyl 1,2-Dioxygenase, domain 1"/>
    <property type="match status" value="1"/>
</dbReference>
<dbReference type="Proteomes" id="UP000829494">
    <property type="component" value="Chromosome"/>
</dbReference>
<dbReference type="InterPro" id="IPR029068">
    <property type="entry name" value="Glyas_Bleomycin-R_OHBP_Dase"/>
</dbReference>
<dbReference type="PANTHER" id="PTHR35908">
    <property type="entry name" value="HYPOTHETICAL FUSION PROTEIN"/>
    <property type="match status" value="1"/>
</dbReference>
<dbReference type="EMBL" id="CP094298">
    <property type="protein sequence ID" value="UNZ00739.1"/>
    <property type="molecule type" value="Genomic_DNA"/>
</dbReference>
<dbReference type="PANTHER" id="PTHR35908:SF1">
    <property type="entry name" value="CONSERVED PROTEIN"/>
    <property type="match status" value="1"/>
</dbReference>
<protein>
    <submittedName>
        <fullName evidence="2">Glyoxalase-like domain protein</fullName>
    </submittedName>
</protein>
<dbReference type="InterPro" id="IPR041581">
    <property type="entry name" value="Glyoxalase_6"/>
</dbReference>
<feature type="domain" description="Glyoxalase-like" evidence="1">
    <location>
        <begin position="11"/>
        <end position="117"/>
    </location>
</feature>
<proteinExistence type="predicted"/>
<gene>
    <name evidence="2" type="ORF">SRIMR7_01140</name>
</gene>
<evidence type="ECO:0000259" key="1">
    <source>
        <dbReference type="Pfam" id="PF18029"/>
    </source>
</evidence>
<name>A0ABY3YSU9_STRRM</name>
<dbReference type="SUPFAM" id="SSF54593">
    <property type="entry name" value="Glyoxalase/Bleomycin resistance protein/Dihydroxybiphenyl dioxygenase"/>
    <property type="match status" value="1"/>
</dbReference>